<evidence type="ECO:0000313" key="5">
    <source>
        <dbReference type="Proteomes" id="UP000295717"/>
    </source>
</evidence>
<dbReference type="InterPro" id="IPR007809">
    <property type="entry name" value="FlgN-like"/>
</dbReference>
<dbReference type="EMBL" id="SMAO01000005">
    <property type="protein sequence ID" value="TCT20599.1"/>
    <property type="molecule type" value="Genomic_DNA"/>
</dbReference>
<organism evidence="4 5">
    <name type="scientific">Thiobaca trueperi</name>
    <dbReference type="NCBI Taxonomy" id="127458"/>
    <lineage>
        <taxon>Bacteria</taxon>
        <taxon>Pseudomonadati</taxon>
        <taxon>Pseudomonadota</taxon>
        <taxon>Gammaproteobacteria</taxon>
        <taxon>Chromatiales</taxon>
        <taxon>Chromatiaceae</taxon>
        <taxon>Thiobaca</taxon>
    </lineage>
</organism>
<evidence type="ECO:0000313" key="4">
    <source>
        <dbReference type="EMBL" id="TCT20599.1"/>
    </source>
</evidence>
<keyword evidence="4" id="KW-0969">Cilium</keyword>
<protein>
    <submittedName>
        <fullName evidence="4">Flagella synthesis protein FlgN</fullName>
    </submittedName>
</protein>
<keyword evidence="4" id="KW-0966">Cell projection</keyword>
<comment type="similarity">
    <text evidence="2">Belongs to the FlgN family.</text>
</comment>
<proteinExistence type="inferred from homology"/>
<evidence type="ECO:0000256" key="1">
    <source>
        <dbReference type="ARBA" id="ARBA00002397"/>
    </source>
</evidence>
<keyword evidence="4" id="KW-0282">Flagellum</keyword>
<dbReference type="GO" id="GO:0044780">
    <property type="term" value="P:bacterial-type flagellum assembly"/>
    <property type="evidence" value="ECO:0007669"/>
    <property type="project" value="InterPro"/>
</dbReference>
<dbReference type="Gene3D" id="1.20.58.300">
    <property type="entry name" value="FlgN-like"/>
    <property type="match status" value="1"/>
</dbReference>
<dbReference type="Pfam" id="PF05130">
    <property type="entry name" value="FlgN"/>
    <property type="match status" value="1"/>
</dbReference>
<reference evidence="4 5" key="1">
    <citation type="submission" date="2019-03" db="EMBL/GenBank/DDBJ databases">
        <title>Genomic Encyclopedia of Type Strains, Phase IV (KMG-IV): sequencing the most valuable type-strain genomes for metagenomic binning, comparative biology and taxonomic classification.</title>
        <authorList>
            <person name="Goeker M."/>
        </authorList>
    </citation>
    <scope>NUCLEOTIDE SEQUENCE [LARGE SCALE GENOMIC DNA]</scope>
    <source>
        <strain evidence="4 5">DSM 13587</strain>
    </source>
</reference>
<sequence>MGSHQPDPMTANHMSQFIQSLECSVQLSLQLERTLLDETRAIEMRDPDDLLRVVADKQNLVVQLEAETGKQKQWVELAGHTFTPVGMAKFFASFDQDRRSLDRWSSLRESIARCDRLNQANARLIERDRQRINLTLRILSGDDGFSTTYNLRGSREPGGLRSRSISQA</sequence>
<dbReference type="InterPro" id="IPR036679">
    <property type="entry name" value="FlgN-like_sf"/>
</dbReference>
<evidence type="ECO:0000256" key="3">
    <source>
        <dbReference type="ARBA" id="ARBA00022795"/>
    </source>
</evidence>
<comment type="function">
    <text evidence="1">Required for the efficient initiation of filament assembly.</text>
</comment>
<keyword evidence="3" id="KW-1005">Bacterial flagellum biogenesis</keyword>
<name>A0A4R3N1S9_9GAMM</name>
<dbReference type="SUPFAM" id="SSF140566">
    <property type="entry name" value="FlgN-like"/>
    <property type="match status" value="1"/>
</dbReference>
<dbReference type="Proteomes" id="UP000295717">
    <property type="component" value="Unassembled WGS sequence"/>
</dbReference>
<dbReference type="AlphaFoldDB" id="A0A4R3N1S9"/>
<keyword evidence="5" id="KW-1185">Reference proteome</keyword>
<evidence type="ECO:0000256" key="2">
    <source>
        <dbReference type="ARBA" id="ARBA00007703"/>
    </source>
</evidence>
<accession>A0A4R3N1S9</accession>
<comment type="caution">
    <text evidence="4">The sequence shown here is derived from an EMBL/GenBank/DDBJ whole genome shotgun (WGS) entry which is preliminary data.</text>
</comment>
<gene>
    <name evidence="4" type="ORF">EDC35_10537</name>
</gene>